<evidence type="ECO:0000256" key="4">
    <source>
        <dbReference type="PROSITE-ProRule" id="PRU00519"/>
    </source>
</evidence>
<dbReference type="InterPro" id="IPR050802">
    <property type="entry name" value="EF-GSTs"/>
</dbReference>
<evidence type="ECO:0000256" key="3">
    <source>
        <dbReference type="ARBA" id="ARBA00022917"/>
    </source>
</evidence>
<dbReference type="InterPro" id="IPR036249">
    <property type="entry name" value="Thioredoxin-like_sf"/>
</dbReference>
<sequence>MGFGKLYSYPGNPRTIAIQAVANVNNLDLEFVHTEPAKGVSDDYKLINKLGLVPSFVGADNFTLTECIAIAIYLTSQNEKTTLLGKTKQDYASILRWMSFANSQVLPALGGSFRPLIGRDPYNKKSVDDNLKATAANVKVLEDHLLVNTYLVSERITLADIFAAGILSRGFQFFWDPEWRSQHPNVTRWFRTITSQDIYTAVVEKTEFCEKPLENKPPGGGEKKEKKEKKPAAPAAAPKPKVKTAAEAEEEEAAQPAAPKPKHPLELLGKPTFVLDDWKRKYSNDDTRESALPWFWENCKFDEFSIWRFDFKFNDELTMTFMSNNQIGGFFARLEASRKYIFGCGAVFGQTNDSVIQGAFVVRGQEAMPAFDVAPDVESYSFTKLDPSKPEDREFVNDMWAWDKPVVVNGKTMEFADGKVFK</sequence>
<dbReference type="Pfam" id="PF00647">
    <property type="entry name" value="EF1G"/>
    <property type="match status" value="1"/>
</dbReference>
<reference evidence="9 10" key="1">
    <citation type="journal article" date="2020" name="Microbiol. Resour. Announc.">
        <title>Draft Genome Sequence of a Cladosporium Species Isolated from the Mesophotic Ascidian Didemnum maculosum.</title>
        <authorList>
            <person name="Gioti A."/>
            <person name="Siaperas R."/>
            <person name="Nikolaivits E."/>
            <person name="Le Goff G."/>
            <person name="Ouazzani J."/>
            <person name="Kotoulas G."/>
            <person name="Topakas E."/>
        </authorList>
    </citation>
    <scope>NUCLEOTIDE SEQUENCE [LARGE SCALE GENOMIC DNA]</scope>
    <source>
        <strain evidence="9 10">TM138-S3</strain>
    </source>
</reference>
<dbReference type="GeneID" id="96008293"/>
<keyword evidence="2 4" id="KW-0251">Elongation factor</keyword>
<dbReference type="CDD" id="cd03044">
    <property type="entry name" value="GST_N_EF1Bgamma"/>
    <property type="match status" value="1"/>
</dbReference>
<dbReference type="SUPFAM" id="SSF52833">
    <property type="entry name" value="Thioredoxin-like"/>
    <property type="match status" value="1"/>
</dbReference>
<evidence type="ECO:0000256" key="2">
    <source>
        <dbReference type="ARBA" id="ARBA00022768"/>
    </source>
</evidence>
<dbReference type="PANTHER" id="PTHR43986:SF1">
    <property type="entry name" value="ELONGATION FACTOR 1-GAMMA"/>
    <property type="match status" value="1"/>
</dbReference>
<evidence type="ECO:0000256" key="1">
    <source>
        <dbReference type="ARBA" id="ARBA00007409"/>
    </source>
</evidence>
<feature type="region of interest" description="Disordered" evidence="5">
    <location>
        <begin position="210"/>
        <end position="264"/>
    </location>
</feature>
<evidence type="ECO:0000259" key="8">
    <source>
        <dbReference type="PROSITE" id="PS50405"/>
    </source>
</evidence>
<evidence type="ECO:0000313" key="9">
    <source>
        <dbReference type="EMBL" id="KAL1584721.1"/>
    </source>
</evidence>
<dbReference type="FunFam" id="1.20.1050.10:FF:000006">
    <property type="entry name" value="Elongation factor 1 gamma"/>
    <property type="match status" value="1"/>
</dbReference>
<proteinExistence type="inferred from homology"/>
<evidence type="ECO:0000313" key="10">
    <source>
        <dbReference type="Proteomes" id="UP000803884"/>
    </source>
</evidence>
<dbReference type="InterPro" id="IPR004045">
    <property type="entry name" value="Glutathione_S-Trfase_N"/>
</dbReference>
<dbReference type="Gene3D" id="3.30.70.1010">
    <property type="entry name" value="Translation elongation factor EF1B, gamma chain, conserved domain"/>
    <property type="match status" value="1"/>
</dbReference>
<dbReference type="Gene3D" id="3.40.30.10">
    <property type="entry name" value="Glutaredoxin"/>
    <property type="match status" value="1"/>
</dbReference>
<accession>A0AB34KLQ7</accession>
<dbReference type="SUPFAM" id="SSF47616">
    <property type="entry name" value="GST C-terminal domain-like"/>
    <property type="match status" value="1"/>
</dbReference>
<feature type="domain" description="GST C-terminal" evidence="8">
    <location>
        <begin position="87"/>
        <end position="213"/>
    </location>
</feature>
<dbReference type="SUPFAM" id="SSF89942">
    <property type="entry name" value="eEF1-gamma domain"/>
    <property type="match status" value="1"/>
</dbReference>
<dbReference type="GO" id="GO:0005634">
    <property type="term" value="C:nucleus"/>
    <property type="evidence" value="ECO:0007669"/>
    <property type="project" value="TreeGrafter"/>
</dbReference>
<feature type="compositionally biased region" description="Low complexity" evidence="5">
    <location>
        <begin position="232"/>
        <end position="245"/>
    </location>
</feature>
<dbReference type="InterPro" id="IPR036433">
    <property type="entry name" value="EF1B_G_C_sf"/>
</dbReference>
<dbReference type="PROSITE" id="PS50040">
    <property type="entry name" value="EF1G_C"/>
    <property type="match status" value="1"/>
</dbReference>
<dbReference type="InterPro" id="IPR040079">
    <property type="entry name" value="Glutathione_S-Trfase"/>
</dbReference>
<dbReference type="Pfam" id="PF02798">
    <property type="entry name" value="GST_N"/>
    <property type="match status" value="1"/>
</dbReference>
<dbReference type="AlphaFoldDB" id="A0AB34KLQ7"/>
<keyword evidence="10" id="KW-1185">Reference proteome</keyword>
<dbReference type="FunFam" id="3.40.30.10:FF:000142">
    <property type="entry name" value="Elongation factor 1 gamma"/>
    <property type="match status" value="1"/>
</dbReference>
<evidence type="ECO:0000259" key="6">
    <source>
        <dbReference type="PROSITE" id="PS50040"/>
    </source>
</evidence>
<comment type="similarity">
    <text evidence="1">Belongs to the GST superfamily.</text>
</comment>
<feature type="domain" description="GST N-terminal" evidence="7">
    <location>
        <begin position="2"/>
        <end position="82"/>
    </location>
</feature>
<evidence type="ECO:0000256" key="5">
    <source>
        <dbReference type="SAM" id="MobiDB-lite"/>
    </source>
</evidence>
<dbReference type="Pfam" id="PF00043">
    <property type="entry name" value="GST_C"/>
    <property type="match status" value="1"/>
</dbReference>
<feature type="domain" description="EF-1-gamma C-terminal" evidence="6">
    <location>
        <begin position="261"/>
        <end position="422"/>
    </location>
</feature>
<protein>
    <recommendedName>
        <fullName evidence="11">Elongation factor 1-gamma</fullName>
    </recommendedName>
</protein>
<dbReference type="InterPro" id="IPR004046">
    <property type="entry name" value="GST_C"/>
</dbReference>
<organism evidence="9 10">
    <name type="scientific">Cladosporium halotolerans</name>
    <dbReference type="NCBI Taxonomy" id="1052096"/>
    <lineage>
        <taxon>Eukaryota</taxon>
        <taxon>Fungi</taxon>
        <taxon>Dikarya</taxon>
        <taxon>Ascomycota</taxon>
        <taxon>Pezizomycotina</taxon>
        <taxon>Dothideomycetes</taxon>
        <taxon>Dothideomycetidae</taxon>
        <taxon>Cladosporiales</taxon>
        <taxon>Cladosporiaceae</taxon>
        <taxon>Cladosporium</taxon>
    </lineage>
</organism>
<feature type="compositionally biased region" description="Basic and acidic residues" evidence="5">
    <location>
        <begin position="221"/>
        <end position="231"/>
    </location>
</feature>
<dbReference type="InterPro" id="IPR001662">
    <property type="entry name" value="EF1B_G_C"/>
</dbReference>
<dbReference type="SMART" id="SM01183">
    <property type="entry name" value="EF1G"/>
    <property type="match status" value="1"/>
</dbReference>
<name>A0AB34KLQ7_9PEZI</name>
<dbReference type="RefSeq" id="XP_069227827.1">
    <property type="nucleotide sequence ID" value="XM_069375455.1"/>
</dbReference>
<dbReference type="InterPro" id="IPR036282">
    <property type="entry name" value="Glutathione-S-Trfase_C_sf"/>
</dbReference>
<dbReference type="InterPro" id="IPR010987">
    <property type="entry name" value="Glutathione-S-Trfase_C-like"/>
</dbReference>
<dbReference type="Proteomes" id="UP000803884">
    <property type="component" value="Unassembled WGS sequence"/>
</dbReference>
<evidence type="ECO:0000259" key="7">
    <source>
        <dbReference type="PROSITE" id="PS50404"/>
    </source>
</evidence>
<dbReference type="EMBL" id="JAAQHG020000024">
    <property type="protein sequence ID" value="KAL1584721.1"/>
    <property type="molecule type" value="Genomic_DNA"/>
</dbReference>
<dbReference type="PROSITE" id="PS50404">
    <property type="entry name" value="GST_NTER"/>
    <property type="match status" value="1"/>
</dbReference>
<gene>
    <name evidence="9" type="ORF">WHR41_06850</name>
</gene>
<dbReference type="FunFam" id="3.30.70.1010:FF:000001">
    <property type="entry name" value="Elongation factor 1-gamma 1"/>
    <property type="match status" value="1"/>
</dbReference>
<dbReference type="CDD" id="cd03181">
    <property type="entry name" value="GST_C_EF1Bgamma_like"/>
    <property type="match status" value="1"/>
</dbReference>
<dbReference type="PROSITE" id="PS50405">
    <property type="entry name" value="GST_CTER"/>
    <property type="match status" value="1"/>
</dbReference>
<keyword evidence="3 4" id="KW-0648">Protein biosynthesis</keyword>
<dbReference type="GO" id="GO:0003746">
    <property type="term" value="F:translation elongation factor activity"/>
    <property type="evidence" value="ECO:0007669"/>
    <property type="project" value="UniProtKB-UniRule"/>
</dbReference>
<dbReference type="PANTHER" id="PTHR43986">
    <property type="entry name" value="ELONGATION FACTOR 1-GAMMA"/>
    <property type="match status" value="1"/>
</dbReference>
<dbReference type="GO" id="GO:0005737">
    <property type="term" value="C:cytoplasm"/>
    <property type="evidence" value="ECO:0007669"/>
    <property type="project" value="TreeGrafter"/>
</dbReference>
<dbReference type="Gene3D" id="1.20.1050.10">
    <property type="match status" value="1"/>
</dbReference>
<evidence type="ECO:0008006" key="11">
    <source>
        <dbReference type="Google" id="ProtNLM"/>
    </source>
</evidence>
<dbReference type="SFLD" id="SFLDS00019">
    <property type="entry name" value="Glutathione_Transferase_(cytos"/>
    <property type="match status" value="1"/>
</dbReference>
<dbReference type="SFLD" id="SFLDG00358">
    <property type="entry name" value="Main_(cytGST)"/>
    <property type="match status" value="1"/>
</dbReference>
<comment type="caution">
    <text evidence="9">The sequence shown here is derived from an EMBL/GenBank/DDBJ whole genome shotgun (WGS) entry which is preliminary data.</text>
</comment>